<feature type="transmembrane region" description="Helical" evidence="6">
    <location>
        <begin position="404"/>
        <end position="426"/>
    </location>
</feature>
<dbReference type="EMBL" id="JACHKA010000001">
    <property type="protein sequence ID" value="MBB5986440.1"/>
    <property type="molecule type" value="Genomic_DNA"/>
</dbReference>
<organism evidence="9 10">
    <name type="scientific">Sphingobium lignivorans</name>
    <dbReference type="NCBI Taxonomy" id="2735886"/>
    <lineage>
        <taxon>Bacteria</taxon>
        <taxon>Pseudomonadati</taxon>
        <taxon>Pseudomonadota</taxon>
        <taxon>Alphaproteobacteria</taxon>
        <taxon>Sphingomonadales</taxon>
        <taxon>Sphingomonadaceae</taxon>
        <taxon>Sphingobium</taxon>
    </lineage>
</organism>
<evidence type="ECO:0000313" key="10">
    <source>
        <dbReference type="Proteomes" id="UP001138540"/>
    </source>
</evidence>
<feature type="transmembrane region" description="Helical" evidence="6">
    <location>
        <begin position="522"/>
        <end position="540"/>
    </location>
</feature>
<feature type="transmembrane region" description="Helical" evidence="6">
    <location>
        <begin position="341"/>
        <end position="358"/>
    </location>
</feature>
<accession>A0ABR6NGN5</accession>
<evidence type="ECO:0000256" key="3">
    <source>
        <dbReference type="ARBA" id="ARBA00022692"/>
    </source>
</evidence>
<feature type="transmembrane region" description="Helical" evidence="6">
    <location>
        <begin position="80"/>
        <end position="101"/>
    </location>
</feature>
<dbReference type="PANTHER" id="PTHR30619">
    <property type="entry name" value="DNA INTERNALIZATION/COMPETENCE PROTEIN COMEC/REC2"/>
    <property type="match status" value="1"/>
</dbReference>
<comment type="caution">
    <text evidence="9">The sequence shown here is derived from an EMBL/GenBank/DDBJ whole genome shotgun (WGS) entry which is preliminary data.</text>
</comment>
<evidence type="ECO:0000256" key="5">
    <source>
        <dbReference type="ARBA" id="ARBA00023136"/>
    </source>
</evidence>
<dbReference type="InterPro" id="IPR004477">
    <property type="entry name" value="ComEC_N"/>
</dbReference>
<dbReference type="Pfam" id="PF03772">
    <property type="entry name" value="Competence"/>
    <property type="match status" value="1"/>
</dbReference>
<protein>
    <submittedName>
        <fullName evidence="9">Competence protein ComEC</fullName>
    </submittedName>
</protein>
<feature type="domain" description="DUF4131" evidence="8">
    <location>
        <begin position="50"/>
        <end position="197"/>
    </location>
</feature>
<reference evidence="9 10" key="1">
    <citation type="submission" date="2020-08" db="EMBL/GenBank/DDBJ databases">
        <title>Exploring microbial biodiversity for novel pathways involved in the catabolism of aromatic compounds derived from lignin.</title>
        <authorList>
            <person name="Elkins J."/>
        </authorList>
    </citation>
    <scope>NUCLEOTIDE SEQUENCE [LARGE SCALE GENOMIC DNA]</scope>
    <source>
        <strain evidence="9 10">B1D3A</strain>
    </source>
</reference>
<feature type="transmembrane region" description="Helical" evidence="6">
    <location>
        <begin position="364"/>
        <end position="383"/>
    </location>
</feature>
<feature type="transmembrane region" description="Helical" evidence="6">
    <location>
        <begin position="498"/>
        <end position="515"/>
    </location>
</feature>
<dbReference type="InterPro" id="IPR052159">
    <property type="entry name" value="Competence_DNA_uptake"/>
</dbReference>
<feature type="transmembrane region" description="Helical" evidence="6">
    <location>
        <begin position="432"/>
        <end position="455"/>
    </location>
</feature>
<feature type="transmembrane region" description="Helical" evidence="6">
    <location>
        <begin position="260"/>
        <end position="283"/>
    </location>
</feature>
<keyword evidence="3 6" id="KW-0812">Transmembrane</keyword>
<dbReference type="RefSeq" id="WP_184153966.1">
    <property type="nucleotide sequence ID" value="NZ_JACHKA010000001.1"/>
</dbReference>
<name>A0ABR6NGN5_9SPHN</name>
<gene>
    <name evidence="9" type="ORF">HNP60_002414</name>
</gene>
<keyword evidence="2" id="KW-1003">Cell membrane</keyword>
<comment type="subcellular location">
    <subcellularLocation>
        <location evidence="1">Cell membrane</location>
        <topology evidence="1">Multi-pass membrane protein</topology>
    </subcellularLocation>
</comment>
<keyword evidence="4 6" id="KW-1133">Transmembrane helix</keyword>
<keyword evidence="10" id="KW-1185">Reference proteome</keyword>
<dbReference type="NCBIfam" id="TIGR00360">
    <property type="entry name" value="ComEC_N-term"/>
    <property type="match status" value="1"/>
</dbReference>
<dbReference type="InterPro" id="IPR025405">
    <property type="entry name" value="DUF4131"/>
</dbReference>
<feature type="domain" description="ComEC/Rec2-related protein" evidence="7">
    <location>
        <begin position="236"/>
        <end position="519"/>
    </location>
</feature>
<dbReference type="Pfam" id="PF13567">
    <property type="entry name" value="DUF4131"/>
    <property type="match status" value="1"/>
</dbReference>
<evidence type="ECO:0000256" key="4">
    <source>
        <dbReference type="ARBA" id="ARBA00022989"/>
    </source>
</evidence>
<dbReference type="PANTHER" id="PTHR30619:SF1">
    <property type="entry name" value="RECOMBINATION PROTEIN 2"/>
    <property type="match status" value="1"/>
</dbReference>
<feature type="transmembrane region" description="Helical" evidence="6">
    <location>
        <begin position="26"/>
        <end position="44"/>
    </location>
</feature>
<evidence type="ECO:0000256" key="6">
    <source>
        <dbReference type="SAM" id="Phobius"/>
    </source>
</evidence>
<evidence type="ECO:0000259" key="7">
    <source>
        <dbReference type="Pfam" id="PF03772"/>
    </source>
</evidence>
<feature type="transmembrane region" description="Helical" evidence="6">
    <location>
        <begin position="295"/>
        <end position="313"/>
    </location>
</feature>
<sequence length="694" mass="74082">MHRSSAAVSRLRTWVEAWLEDERAQLPLWCPVALGAGICAWFALPTSLHWVAWVVGWLGFAMAVGMLGRGGRLAPTLATGAMLLAAGCLLIWAKALLMGAMPLARPAMVELNARVTGVESLLSRGLVRLDLAPLDRPDLPRRIRVNAEPAQLPQSPGRGDVVALRTRLMPPAPSAVPGAYDFAERAYFAGIGASGRVIGTVRRVSGGDSGPGARARMAAHIAERLPGGEGAIAVTLATGDRTRISEADAEAMRRSGLAHLLSISGLHVSALIGGVMLVAMRLLALSPGLALRWPILLVAACLGGVAGIAYTLFTGAEVPTVRSCIAALLVICGLALGREAISLRMIAVGALIVMLFWPESVPGPSFQMSFAAVTAIVALYEYPPARAFFARREEARWRRLLRHLGALLATGLVVEIVLTPIAFAHFHRAGLLGALANMIAIPLTSFVIMPFEALALMLDIVGLGRPAWWIVEAALALLLALAHFVADQPFATMVRPTSGNFAFALAMIGFIWLMLWRSRVRWLGAPAAVIGLAFTLAAPAPDVLVTADGRHVALRVANGEMALLRDRAGDYVRTTLAEAAGYEGAFAVLADTGEAACSRDLCEVTLRRADAESVRLLMTRSSLRVPWQALVAACARADVAIADRRLPNACLPRWAKLDRPVLAAMGGAMISLRDRRIIGGRDPRDEHPWIIRDR</sequence>
<keyword evidence="5 6" id="KW-0472">Membrane</keyword>
<evidence type="ECO:0000256" key="1">
    <source>
        <dbReference type="ARBA" id="ARBA00004651"/>
    </source>
</evidence>
<feature type="transmembrane region" description="Helical" evidence="6">
    <location>
        <begin position="467"/>
        <end position="486"/>
    </location>
</feature>
<evidence type="ECO:0000259" key="8">
    <source>
        <dbReference type="Pfam" id="PF13567"/>
    </source>
</evidence>
<evidence type="ECO:0000256" key="2">
    <source>
        <dbReference type="ARBA" id="ARBA00022475"/>
    </source>
</evidence>
<proteinExistence type="predicted"/>
<evidence type="ECO:0000313" key="9">
    <source>
        <dbReference type="EMBL" id="MBB5986440.1"/>
    </source>
</evidence>
<dbReference type="Proteomes" id="UP001138540">
    <property type="component" value="Unassembled WGS sequence"/>
</dbReference>